<keyword evidence="2" id="KW-1185">Reference proteome</keyword>
<dbReference type="AlphaFoldDB" id="A0A4R8XZH6"/>
<sequence length="439" mass="49080">MNNPVLDHERAEFLKARAILGKVPLPAWARQAKELNLIELEVDWVRFSTLNHRTRGEQRAEIARTGHLSLFAEDPLGPAAQNAQYAILREQYGFTDLKADLNDRAQQEPAVITADGVLINGNRRAAALRSLYLDDDRLGAHYVKCLVLPADATPTELVDLETELQIAFDFKQAYGWINEAFLIEELFERENKDFARVATRMHRDVSDIRSLYEKLQQVHQLVGLSSGVRHHIDFNDNESAFDELSKHIKNKQPGEAEAVRSVYFLGTLSEVSYRKLRHLRRPDAASIVRKELESDPSLKQILALADQTSFETSAIDILDDVLGEGAQSGPLTPFLSLLACKNPNEALVLDDGNEVEVRDILDSLQSAITAAADEAGEDERDKTAQTTPLVRAEKAFGELKRALEALPRARAFSGFDENGMADRIARIRKLLDEYPGSTS</sequence>
<proteinExistence type="predicted"/>
<gene>
    <name evidence="1" type="ORF">E3T23_02830</name>
</gene>
<comment type="caution">
    <text evidence="1">The sequence shown here is derived from an EMBL/GenBank/DDBJ whole genome shotgun (WGS) entry which is preliminary data.</text>
</comment>
<accession>A0A4R8XZH6</accession>
<reference evidence="1 2" key="1">
    <citation type="submission" date="2019-03" db="EMBL/GenBank/DDBJ databases">
        <title>Genomics of glacier-inhabiting Cryobacterium strains.</title>
        <authorList>
            <person name="Liu Q."/>
            <person name="Xin Y.-H."/>
        </authorList>
    </citation>
    <scope>NUCLEOTIDE SEQUENCE [LARGE SCALE GENOMIC DNA]</scope>
    <source>
        <strain evidence="1 2">TMT2-48-2</strain>
    </source>
</reference>
<organism evidence="1 2">
    <name type="scientific">Cryobacterium cheniae</name>
    <dbReference type="NCBI Taxonomy" id="1259262"/>
    <lineage>
        <taxon>Bacteria</taxon>
        <taxon>Bacillati</taxon>
        <taxon>Actinomycetota</taxon>
        <taxon>Actinomycetes</taxon>
        <taxon>Micrococcales</taxon>
        <taxon>Microbacteriaceae</taxon>
        <taxon>Cryobacterium</taxon>
    </lineage>
</organism>
<dbReference type="Proteomes" id="UP000298433">
    <property type="component" value="Unassembled WGS sequence"/>
</dbReference>
<protein>
    <recommendedName>
        <fullName evidence="3">ParB/Sulfiredoxin domain-containing protein</fullName>
    </recommendedName>
</protein>
<evidence type="ECO:0000313" key="1">
    <source>
        <dbReference type="EMBL" id="TFC83319.1"/>
    </source>
</evidence>
<name>A0A4R8XZH6_9MICO</name>
<dbReference type="EMBL" id="SOGN01000016">
    <property type="protein sequence ID" value="TFC83319.1"/>
    <property type="molecule type" value="Genomic_DNA"/>
</dbReference>
<dbReference type="OrthoDB" id="3176965at2"/>
<dbReference type="RefSeq" id="WP_134368887.1">
    <property type="nucleotide sequence ID" value="NZ_SOGN01000016.1"/>
</dbReference>
<evidence type="ECO:0008006" key="3">
    <source>
        <dbReference type="Google" id="ProtNLM"/>
    </source>
</evidence>
<evidence type="ECO:0000313" key="2">
    <source>
        <dbReference type="Proteomes" id="UP000298433"/>
    </source>
</evidence>